<dbReference type="Pfam" id="PF11716">
    <property type="entry name" value="MDMPI_N"/>
    <property type="match status" value="1"/>
</dbReference>
<comment type="caution">
    <text evidence="2">The sequence shown here is derived from an EMBL/GenBank/DDBJ whole genome shotgun (WGS) entry which is preliminary data.</text>
</comment>
<keyword evidence="3" id="KW-1185">Reference proteome</keyword>
<dbReference type="InterPro" id="IPR034660">
    <property type="entry name" value="DinB/YfiT-like"/>
</dbReference>
<protein>
    <submittedName>
        <fullName evidence="2">TIGR03086 family metal-binding protein</fullName>
    </submittedName>
</protein>
<sequence>MATNPDLAPATRRLGALLARVRDSDLGAPTPCENYTLGDLIDHVNGLAQAFTWAASKKWPDGMGSTGPSGDASRLEPDWRARVPERLDALGAAWRSPDAWTGMTEAGGVQLPGEVAGRVALNEVVVHGWDVARAIGQPYACDPDEIAACLAFVEPAVRENDGAGTPGLFGPTVTVPDDATPLDRMIALTGRDPSWTPPAP</sequence>
<gene>
    <name evidence="2" type="ORF">ACFQZM_03870</name>
</gene>
<dbReference type="Proteomes" id="UP001597063">
    <property type="component" value="Unassembled WGS sequence"/>
</dbReference>
<organism evidence="2 3">
    <name type="scientific">Actinomadura fibrosa</name>
    <dbReference type="NCBI Taxonomy" id="111802"/>
    <lineage>
        <taxon>Bacteria</taxon>
        <taxon>Bacillati</taxon>
        <taxon>Actinomycetota</taxon>
        <taxon>Actinomycetes</taxon>
        <taxon>Streptosporangiales</taxon>
        <taxon>Thermomonosporaceae</taxon>
        <taxon>Actinomadura</taxon>
    </lineage>
</organism>
<dbReference type="RefSeq" id="WP_131754859.1">
    <property type="nucleotide sequence ID" value="NZ_CAACUY010000001.1"/>
</dbReference>
<dbReference type="InterPro" id="IPR017517">
    <property type="entry name" value="Maleyloyr_isom"/>
</dbReference>
<evidence type="ECO:0000259" key="1">
    <source>
        <dbReference type="Pfam" id="PF11716"/>
    </source>
</evidence>
<dbReference type="InterPro" id="IPR024344">
    <property type="entry name" value="MDMPI_metal-binding"/>
</dbReference>
<dbReference type="EMBL" id="JBHTGP010000003">
    <property type="protein sequence ID" value="MFD0683624.1"/>
    <property type="molecule type" value="Genomic_DNA"/>
</dbReference>
<dbReference type="NCBIfam" id="TIGR03083">
    <property type="entry name" value="maleylpyruvate isomerase family mycothiol-dependent enzyme"/>
    <property type="match status" value="1"/>
</dbReference>
<dbReference type="Gene3D" id="1.20.120.450">
    <property type="entry name" value="dinb family like domain"/>
    <property type="match status" value="1"/>
</dbReference>
<reference evidence="3" key="1">
    <citation type="journal article" date="2019" name="Int. J. Syst. Evol. Microbiol.">
        <title>The Global Catalogue of Microorganisms (GCM) 10K type strain sequencing project: providing services to taxonomists for standard genome sequencing and annotation.</title>
        <authorList>
            <consortium name="The Broad Institute Genomics Platform"/>
            <consortium name="The Broad Institute Genome Sequencing Center for Infectious Disease"/>
            <person name="Wu L."/>
            <person name="Ma J."/>
        </authorList>
    </citation>
    <scope>NUCLEOTIDE SEQUENCE [LARGE SCALE GENOMIC DNA]</scope>
    <source>
        <strain evidence="3">JCM 9371</strain>
    </source>
</reference>
<accession>A0ABW2XBE8</accession>
<dbReference type="NCBIfam" id="TIGR03086">
    <property type="entry name" value="TIGR03086 family metal-binding protein"/>
    <property type="match status" value="1"/>
</dbReference>
<evidence type="ECO:0000313" key="2">
    <source>
        <dbReference type="EMBL" id="MFD0683624.1"/>
    </source>
</evidence>
<dbReference type="InterPro" id="IPR017520">
    <property type="entry name" value="CHP03086"/>
</dbReference>
<dbReference type="SUPFAM" id="SSF109854">
    <property type="entry name" value="DinB/YfiT-like putative metalloenzymes"/>
    <property type="match status" value="1"/>
</dbReference>
<evidence type="ECO:0000313" key="3">
    <source>
        <dbReference type="Proteomes" id="UP001597063"/>
    </source>
</evidence>
<name>A0ABW2XBE8_9ACTN</name>
<feature type="domain" description="Mycothiol-dependent maleylpyruvate isomerase metal-binding" evidence="1">
    <location>
        <begin position="7"/>
        <end position="132"/>
    </location>
</feature>
<proteinExistence type="predicted"/>